<dbReference type="EMBL" id="SFBK01000214">
    <property type="protein sequence ID" value="TRU21370.1"/>
    <property type="molecule type" value="Genomic_DNA"/>
</dbReference>
<dbReference type="AlphaFoldDB" id="A0A552DGK8"/>
<comment type="caution">
    <text evidence="1">The sequence shown here is derived from an EMBL/GenBank/DDBJ whole genome shotgun (WGS) entry which is preliminary data.</text>
</comment>
<protein>
    <submittedName>
        <fullName evidence="1">Uncharacterized protein</fullName>
    </submittedName>
</protein>
<evidence type="ECO:0000313" key="2">
    <source>
        <dbReference type="Proteomes" id="UP000320551"/>
    </source>
</evidence>
<gene>
    <name evidence="1" type="ORF">EWV80_16215</name>
</gene>
<accession>A0A552DGK8</accession>
<sequence>MQYNRIPTASEPDRLAIEALVQKCLDAKGVGVEEWEAEIDDRVAHLYGLTDEEMKIIRGGEA</sequence>
<reference evidence="1 2" key="1">
    <citation type="submission" date="2019-01" db="EMBL/GenBank/DDBJ databases">
        <title>Coherence of Microcystis species and biogeography revealed through population genomics.</title>
        <authorList>
            <person name="Perez-Carrascal O.M."/>
            <person name="Terrat Y."/>
            <person name="Giani A."/>
            <person name="Fortin N."/>
            <person name="Tromas N."/>
            <person name="Shapiro B.J."/>
        </authorList>
    </citation>
    <scope>NUCLEOTIDE SEQUENCE [LARGE SCALE GENOMIC DNA]</scope>
    <source>
        <strain evidence="1">Ma_QC_B_20070730_S2</strain>
    </source>
</reference>
<dbReference type="Proteomes" id="UP000320551">
    <property type="component" value="Unassembled WGS sequence"/>
</dbReference>
<evidence type="ECO:0000313" key="1">
    <source>
        <dbReference type="EMBL" id="TRU21370.1"/>
    </source>
</evidence>
<proteinExistence type="predicted"/>
<name>A0A552DGK8_MICAE</name>
<organism evidence="1 2">
    <name type="scientific">Microcystis aeruginosa Ma_QC_B_20070730_S2</name>
    <dbReference type="NCBI Taxonomy" id="2486256"/>
    <lineage>
        <taxon>Bacteria</taxon>
        <taxon>Bacillati</taxon>
        <taxon>Cyanobacteriota</taxon>
        <taxon>Cyanophyceae</taxon>
        <taxon>Oscillatoriophycideae</taxon>
        <taxon>Chroococcales</taxon>
        <taxon>Microcystaceae</taxon>
        <taxon>Microcystis</taxon>
    </lineage>
</organism>